<keyword evidence="3" id="KW-1185">Reference proteome</keyword>
<sequence>MTAQKSALVFGATGLIGRQLLRELLGSPEYGQVIVVTRRDMGIKHPKLMLLVADLQSLNNIKEQLVATDVFCCLGTTRKKTPNLQDYYRVDHDYPLRAATLAKENGAKGFLFVSAVGANAGSSNFYLRIKGETERDLAAVRYKKLHIFRPSLLTGRRNEARWVERLSEGLFSIVNPLLVGGWKRYRSIPATTVAHAMYRVAQQDRNGTHIYYGNEMRNIT</sequence>
<evidence type="ECO:0000313" key="2">
    <source>
        <dbReference type="EMBL" id="SFI69446.1"/>
    </source>
</evidence>
<organism evidence="2 3">
    <name type="scientific">Parapedobacter indicus</name>
    <dbReference type="NCBI Taxonomy" id="1477437"/>
    <lineage>
        <taxon>Bacteria</taxon>
        <taxon>Pseudomonadati</taxon>
        <taxon>Bacteroidota</taxon>
        <taxon>Sphingobacteriia</taxon>
        <taxon>Sphingobacteriales</taxon>
        <taxon>Sphingobacteriaceae</taxon>
        <taxon>Parapedobacter</taxon>
    </lineage>
</organism>
<dbReference type="Gene3D" id="3.40.50.720">
    <property type="entry name" value="NAD(P)-binding Rossmann-like Domain"/>
    <property type="match status" value="1"/>
</dbReference>
<dbReference type="InterPro" id="IPR036291">
    <property type="entry name" value="NAD(P)-bd_dom_sf"/>
</dbReference>
<dbReference type="AlphaFoldDB" id="A0A1I3KAB3"/>
<dbReference type="PANTHER" id="PTHR14097">
    <property type="entry name" value="OXIDOREDUCTASE HTATIP2"/>
    <property type="match status" value="1"/>
</dbReference>
<dbReference type="CDD" id="cd05250">
    <property type="entry name" value="CC3_like_SDR_a"/>
    <property type="match status" value="1"/>
</dbReference>
<dbReference type="Proteomes" id="UP000198670">
    <property type="component" value="Unassembled WGS sequence"/>
</dbReference>
<proteinExistence type="predicted"/>
<protein>
    <submittedName>
        <fullName evidence="2">Uncharacterized conserved protein YbjT, contains NAD(P)-binding and DUF2867 domains</fullName>
    </submittedName>
</protein>
<dbReference type="OrthoDB" id="9798632at2"/>
<gene>
    <name evidence="2" type="ORF">SAMN05444682_105139</name>
</gene>
<dbReference type="EMBL" id="FOQO01000005">
    <property type="protein sequence ID" value="SFI69446.1"/>
    <property type="molecule type" value="Genomic_DNA"/>
</dbReference>
<dbReference type="PANTHER" id="PTHR14097:SF7">
    <property type="entry name" value="OXIDOREDUCTASE HTATIP2"/>
    <property type="match status" value="1"/>
</dbReference>
<dbReference type="STRING" id="1477437.SAMN05444682_105139"/>
<accession>A0A1I3KAB3</accession>
<reference evidence="2 3" key="1">
    <citation type="submission" date="2016-10" db="EMBL/GenBank/DDBJ databases">
        <authorList>
            <person name="de Groot N.N."/>
        </authorList>
    </citation>
    <scope>NUCLEOTIDE SEQUENCE [LARGE SCALE GENOMIC DNA]</scope>
    <source>
        <strain evidence="2 3">RK1</strain>
    </source>
</reference>
<name>A0A1I3KAB3_9SPHI</name>
<evidence type="ECO:0000259" key="1">
    <source>
        <dbReference type="Pfam" id="PF13460"/>
    </source>
</evidence>
<dbReference type="SUPFAM" id="SSF51735">
    <property type="entry name" value="NAD(P)-binding Rossmann-fold domains"/>
    <property type="match status" value="1"/>
</dbReference>
<dbReference type="RefSeq" id="WP_090626791.1">
    <property type="nucleotide sequence ID" value="NZ_FOQO01000005.1"/>
</dbReference>
<evidence type="ECO:0000313" key="3">
    <source>
        <dbReference type="Proteomes" id="UP000198670"/>
    </source>
</evidence>
<dbReference type="Pfam" id="PF13460">
    <property type="entry name" value="NAD_binding_10"/>
    <property type="match status" value="1"/>
</dbReference>
<dbReference type="InterPro" id="IPR016040">
    <property type="entry name" value="NAD(P)-bd_dom"/>
</dbReference>
<feature type="domain" description="NAD(P)-binding" evidence="1">
    <location>
        <begin position="11"/>
        <end position="133"/>
    </location>
</feature>